<dbReference type="InterPro" id="IPR020846">
    <property type="entry name" value="MFS_dom"/>
</dbReference>
<name>A0ABD4TJD3_9EURY</name>
<evidence type="ECO:0000256" key="6">
    <source>
        <dbReference type="SAM" id="Phobius"/>
    </source>
</evidence>
<feature type="transmembrane region" description="Helical" evidence="6">
    <location>
        <begin position="204"/>
        <end position="228"/>
    </location>
</feature>
<evidence type="ECO:0000256" key="2">
    <source>
        <dbReference type="ARBA" id="ARBA00022448"/>
    </source>
</evidence>
<feature type="transmembrane region" description="Helical" evidence="6">
    <location>
        <begin position="20"/>
        <end position="42"/>
    </location>
</feature>
<feature type="transmembrane region" description="Helical" evidence="6">
    <location>
        <begin position="169"/>
        <end position="192"/>
    </location>
</feature>
<evidence type="ECO:0000256" key="3">
    <source>
        <dbReference type="ARBA" id="ARBA00022692"/>
    </source>
</evidence>
<accession>A0ABD4TJD3</accession>
<dbReference type="Gene3D" id="1.20.1250.20">
    <property type="entry name" value="MFS general substrate transporter like domains"/>
    <property type="match status" value="1"/>
</dbReference>
<keyword evidence="5 6" id="KW-0472">Membrane</keyword>
<dbReference type="AlphaFoldDB" id="A0ABD4TJD3"/>
<dbReference type="SUPFAM" id="SSF103473">
    <property type="entry name" value="MFS general substrate transporter"/>
    <property type="match status" value="1"/>
</dbReference>
<proteinExistence type="predicted"/>
<feature type="transmembrane region" description="Helical" evidence="6">
    <location>
        <begin position="363"/>
        <end position="389"/>
    </location>
</feature>
<organism evidence="8 9">
    <name type="scientific">Methanocalculus taiwanensis</name>
    <dbReference type="NCBI Taxonomy" id="106207"/>
    <lineage>
        <taxon>Archaea</taxon>
        <taxon>Methanobacteriati</taxon>
        <taxon>Methanobacteriota</taxon>
        <taxon>Stenosarchaea group</taxon>
        <taxon>Methanomicrobia</taxon>
        <taxon>Methanomicrobiales</taxon>
        <taxon>Methanocalculaceae</taxon>
        <taxon>Methanocalculus</taxon>
    </lineage>
</organism>
<evidence type="ECO:0000256" key="4">
    <source>
        <dbReference type="ARBA" id="ARBA00022989"/>
    </source>
</evidence>
<dbReference type="PANTHER" id="PTHR42718:SF9">
    <property type="entry name" value="MAJOR FACILITATOR SUPERFAMILY MULTIDRUG TRANSPORTER MFSC"/>
    <property type="match status" value="1"/>
</dbReference>
<gene>
    <name evidence="8" type="ORF">FTO68_02650</name>
</gene>
<keyword evidence="4 6" id="KW-1133">Transmembrane helix</keyword>
<protein>
    <submittedName>
        <fullName evidence="8">MFS transporter</fullName>
    </submittedName>
</protein>
<sequence>MVFRVDMITLMFGLKRYHHLLILLGFIIATVMATEAMIIAAFPGIEEEFGVSSVIIAWILPAVMLVGAVLLLAIGSLGDILGKRRIVLACLIVYGAGVALAGYAPDMPTLLISRTLQGLGLAIAPLAYALVAEETPVEWVATSIGVLAATYGAGSFIGIMSGAFIIEQIGWRACFLVMVPVVLLLIVFAWHIIPDHGIRKKGKIDLIGMMLFAISILSGMIAITWIGLAGISDPLVWICIGVSICSLFLFLRHENQTEDPLLDLGMIHEAPFPEITINAFLVVFSFFILLQVMPYLIASPAGLALSVIYVGILLMPGSLTDMISGPLAGFMVSRKGVVIPFILGALFLLFGCGIYFLFPMTPVLVVCIWMIFSAGMSILLTIDNMIVVASAPPGSTATASAFLHTIQSIGGALGPIVAGAALTLYAPEEAFTVIFLVVLGVSAIILFQSAGIRRHLP</sequence>
<dbReference type="PROSITE" id="PS50850">
    <property type="entry name" value="MFS"/>
    <property type="match status" value="1"/>
</dbReference>
<feature type="transmembrane region" description="Helical" evidence="6">
    <location>
        <begin position="86"/>
        <end position="105"/>
    </location>
</feature>
<evidence type="ECO:0000313" key="9">
    <source>
        <dbReference type="Proteomes" id="UP001524383"/>
    </source>
</evidence>
<dbReference type="Proteomes" id="UP001524383">
    <property type="component" value="Unassembled WGS sequence"/>
</dbReference>
<keyword evidence="9" id="KW-1185">Reference proteome</keyword>
<dbReference type="InterPro" id="IPR036259">
    <property type="entry name" value="MFS_trans_sf"/>
</dbReference>
<dbReference type="Pfam" id="PF07690">
    <property type="entry name" value="MFS_1"/>
    <property type="match status" value="1"/>
</dbReference>
<feature type="transmembrane region" description="Helical" evidence="6">
    <location>
        <begin position="336"/>
        <end position="357"/>
    </location>
</feature>
<dbReference type="GO" id="GO:0016020">
    <property type="term" value="C:membrane"/>
    <property type="evidence" value="ECO:0007669"/>
    <property type="project" value="UniProtKB-SubCell"/>
</dbReference>
<keyword evidence="3 6" id="KW-0812">Transmembrane</keyword>
<dbReference type="PANTHER" id="PTHR42718">
    <property type="entry name" value="MAJOR FACILITATOR SUPERFAMILY MULTIDRUG TRANSPORTER MFSC"/>
    <property type="match status" value="1"/>
</dbReference>
<feature type="transmembrane region" description="Helical" evidence="6">
    <location>
        <begin position="54"/>
        <end position="74"/>
    </location>
</feature>
<comment type="caution">
    <text evidence="8">The sequence shown here is derived from an EMBL/GenBank/DDBJ whole genome shotgun (WGS) entry which is preliminary data.</text>
</comment>
<reference evidence="8 9" key="1">
    <citation type="submission" date="2019-08" db="EMBL/GenBank/DDBJ databases">
        <authorList>
            <person name="Chen S.-C."/>
            <person name="Lai M.-C."/>
            <person name="You Y.-T."/>
        </authorList>
    </citation>
    <scope>NUCLEOTIDE SEQUENCE [LARGE SCALE GENOMIC DNA]</scope>
    <source>
        <strain evidence="8 9">P2F9704a</strain>
    </source>
</reference>
<feature type="transmembrane region" description="Helical" evidence="6">
    <location>
        <begin position="296"/>
        <end position="315"/>
    </location>
</feature>
<evidence type="ECO:0000259" key="7">
    <source>
        <dbReference type="PROSITE" id="PS50850"/>
    </source>
</evidence>
<evidence type="ECO:0000313" key="8">
    <source>
        <dbReference type="EMBL" id="MCQ1537888.1"/>
    </source>
</evidence>
<feature type="transmembrane region" description="Helical" evidence="6">
    <location>
        <begin position="272"/>
        <end position="290"/>
    </location>
</feature>
<feature type="transmembrane region" description="Helical" evidence="6">
    <location>
        <begin position="234"/>
        <end position="251"/>
    </location>
</feature>
<dbReference type="EMBL" id="VOTZ01000004">
    <property type="protein sequence ID" value="MCQ1537888.1"/>
    <property type="molecule type" value="Genomic_DNA"/>
</dbReference>
<feature type="transmembrane region" description="Helical" evidence="6">
    <location>
        <begin position="431"/>
        <end position="452"/>
    </location>
</feature>
<feature type="transmembrane region" description="Helical" evidence="6">
    <location>
        <begin position="139"/>
        <end position="163"/>
    </location>
</feature>
<feature type="domain" description="Major facilitator superfamily (MFS) profile" evidence="7">
    <location>
        <begin position="1"/>
        <end position="453"/>
    </location>
</feature>
<evidence type="ECO:0000256" key="1">
    <source>
        <dbReference type="ARBA" id="ARBA00004141"/>
    </source>
</evidence>
<dbReference type="Gene3D" id="1.20.1720.10">
    <property type="entry name" value="Multidrug resistance protein D"/>
    <property type="match status" value="1"/>
</dbReference>
<keyword evidence="2" id="KW-0813">Transport</keyword>
<comment type="subcellular location">
    <subcellularLocation>
        <location evidence="1">Membrane</location>
        <topology evidence="1">Multi-pass membrane protein</topology>
    </subcellularLocation>
</comment>
<feature type="transmembrane region" description="Helical" evidence="6">
    <location>
        <begin position="401"/>
        <end position="425"/>
    </location>
</feature>
<dbReference type="InterPro" id="IPR011701">
    <property type="entry name" value="MFS"/>
</dbReference>
<evidence type="ECO:0000256" key="5">
    <source>
        <dbReference type="ARBA" id="ARBA00023136"/>
    </source>
</evidence>